<sequence length="315" mass="35114">MPKRDFVHTTDFSKEDYFEIFRRMKIFDDGIKAGRDFSDLLRGKVLASMFLKESTRTMTAFQSGVIRLGGGWTGLTGVQGTYLGTGEEDIGDIVRSIAEVSDVMALRYNDCDPQALAKMIHIPLINAMCGGEEHASGAISLAYPMFKRWGTFEGKKIGMYGMVSSSRPMKAVLSALGTFGVRFLIDPVVDVFRAPDHIEQLTQERGGSIAYAPIDEWIADVDGLIWVEGLPQTGEPQKNVDAFNKAFHQFSLEDTTRIRPDCLFQAVTPRKTTDGRLTMSEDVDNHPQNITWEVLNGFQFNAMALMTYLLGVEVK</sequence>
<dbReference type="PROSITE" id="PS00097">
    <property type="entry name" value="CARBAMOYLTRANSFERASE"/>
    <property type="match status" value="1"/>
</dbReference>
<gene>
    <name evidence="3" type="ORF">A3J66_03440</name>
</gene>
<dbReference type="PANTHER" id="PTHR45753">
    <property type="entry name" value="ORNITHINE CARBAMOYLTRANSFERASE, MITOCHONDRIAL"/>
    <property type="match status" value="1"/>
</dbReference>
<dbReference type="GO" id="GO:0016597">
    <property type="term" value="F:amino acid binding"/>
    <property type="evidence" value="ECO:0007669"/>
    <property type="project" value="InterPro"/>
</dbReference>
<proteinExistence type="predicted"/>
<accession>A0A1F6MAR4</accession>
<keyword evidence="1" id="KW-0808">Transferase</keyword>
<reference evidence="3 4" key="1">
    <citation type="journal article" date="2016" name="Nat. Commun.">
        <title>Thousands of microbial genomes shed light on interconnected biogeochemical processes in an aquifer system.</title>
        <authorList>
            <person name="Anantharaman K."/>
            <person name="Brown C.T."/>
            <person name="Hug L.A."/>
            <person name="Sharon I."/>
            <person name="Castelle C.J."/>
            <person name="Probst A.J."/>
            <person name="Thomas B.C."/>
            <person name="Singh A."/>
            <person name="Wilkins M.J."/>
            <person name="Karaoz U."/>
            <person name="Brodie E.L."/>
            <person name="Williams K.H."/>
            <person name="Hubbard S.S."/>
            <person name="Banfield J.F."/>
        </authorList>
    </citation>
    <scope>NUCLEOTIDE SEQUENCE [LARGE SCALE GENOMIC DNA]</scope>
</reference>
<evidence type="ECO:0000256" key="1">
    <source>
        <dbReference type="ARBA" id="ARBA00022679"/>
    </source>
</evidence>
<dbReference type="InterPro" id="IPR006132">
    <property type="entry name" value="Asp/Orn_carbamoyltranf_P-bd"/>
</dbReference>
<evidence type="ECO:0000259" key="2">
    <source>
        <dbReference type="Pfam" id="PF02729"/>
    </source>
</evidence>
<dbReference type="GO" id="GO:0016743">
    <property type="term" value="F:carboxyl- or carbamoyltransferase activity"/>
    <property type="evidence" value="ECO:0007669"/>
    <property type="project" value="InterPro"/>
</dbReference>
<feature type="domain" description="Aspartate/ornithine carbamoyltransferase carbamoyl-P binding" evidence="2">
    <location>
        <begin position="4"/>
        <end position="135"/>
    </location>
</feature>
<dbReference type="SUPFAM" id="SSF53671">
    <property type="entry name" value="Aspartate/ornithine carbamoyltransferase"/>
    <property type="match status" value="1"/>
</dbReference>
<evidence type="ECO:0000313" key="4">
    <source>
        <dbReference type="Proteomes" id="UP000176282"/>
    </source>
</evidence>
<dbReference type="GO" id="GO:0006520">
    <property type="term" value="P:amino acid metabolic process"/>
    <property type="evidence" value="ECO:0007669"/>
    <property type="project" value="InterPro"/>
</dbReference>
<protein>
    <recommendedName>
        <fullName evidence="2">Aspartate/ornithine carbamoyltransferase carbamoyl-P binding domain-containing protein</fullName>
    </recommendedName>
</protein>
<dbReference type="EMBL" id="MFQB01000007">
    <property type="protein sequence ID" value="OGH68747.1"/>
    <property type="molecule type" value="Genomic_DNA"/>
</dbReference>
<dbReference type="AlphaFoldDB" id="A0A1F6MAR4"/>
<name>A0A1F6MAR4_9BACT</name>
<dbReference type="InterPro" id="IPR036901">
    <property type="entry name" value="Asp/Orn_carbamoylTrfase_sf"/>
</dbReference>
<evidence type="ECO:0000313" key="3">
    <source>
        <dbReference type="EMBL" id="OGH68747.1"/>
    </source>
</evidence>
<dbReference type="InterPro" id="IPR006130">
    <property type="entry name" value="Asp/Orn_carbamoylTrfase"/>
</dbReference>
<dbReference type="Gene3D" id="3.40.50.1370">
    <property type="entry name" value="Aspartate/ornithine carbamoyltransferase"/>
    <property type="match status" value="2"/>
</dbReference>
<dbReference type="Pfam" id="PF02729">
    <property type="entry name" value="OTCace_N"/>
    <property type="match status" value="1"/>
</dbReference>
<dbReference type="Proteomes" id="UP000176282">
    <property type="component" value="Unassembled WGS sequence"/>
</dbReference>
<organism evidence="3 4">
    <name type="scientific">Candidatus Magasanikbacteria bacterium RIFCSPHIGHO2_02_FULL_47_14</name>
    <dbReference type="NCBI Taxonomy" id="1798680"/>
    <lineage>
        <taxon>Bacteria</taxon>
        <taxon>Candidatus Magasanikiibacteriota</taxon>
    </lineage>
</organism>
<comment type="caution">
    <text evidence="3">The sequence shown here is derived from an EMBL/GenBank/DDBJ whole genome shotgun (WGS) entry which is preliminary data.</text>
</comment>
<dbReference type="STRING" id="1798680.A3J66_03440"/>